<gene>
    <name evidence="2" type="ORF">AVDCRST_MAG19-3224</name>
</gene>
<dbReference type="EMBL" id="CADCWL010000174">
    <property type="protein sequence ID" value="CAA9574927.1"/>
    <property type="molecule type" value="Genomic_DNA"/>
</dbReference>
<accession>A0A6J4VIR7</accession>
<name>A0A6J4VIR7_9BACT</name>
<organism evidence="2">
    <name type="scientific">uncultured Thermomicrobiales bacterium</name>
    <dbReference type="NCBI Taxonomy" id="1645740"/>
    <lineage>
        <taxon>Bacteria</taxon>
        <taxon>Pseudomonadati</taxon>
        <taxon>Thermomicrobiota</taxon>
        <taxon>Thermomicrobia</taxon>
        <taxon>Thermomicrobiales</taxon>
        <taxon>environmental samples</taxon>
    </lineage>
</organism>
<feature type="non-terminal residue" evidence="2">
    <location>
        <position position="1"/>
    </location>
</feature>
<feature type="region of interest" description="Disordered" evidence="1">
    <location>
        <begin position="165"/>
        <end position="184"/>
    </location>
</feature>
<evidence type="ECO:0000256" key="1">
    <source>
        <dbReference type="SAM" id="MobiDB-lite"/>
    </source>
</evidence>
<proteinExistence type="predicted"/>
<evidence type="ECO:0000313" key="2">
    <source>
        <dbReference type="EMBL" id="CAA9574927.1"/>
    </source>
</evidence>
<feature type="non-terminal residue" evidence="2">
    <location>
        <position position="202"/>
    </location>
</feature>
<feature type="compositionally biased region" description="Low complexity" evidence="1">
    <location>
        <begin position="16"/>
        <end position="27"/>
    </location>
</feature>
<sequence>GLPPPCHQASDDRARAGGATAARSGADPALAGLAPRRDSAVRPNHVGPARLRPRHGTAAPRLGRVSGAPAGHRHRRHALRDALEQARQPLAGGRGARDPGARRCPTGCALRPLPRRRRLHREPAARRPRRQRRDPRHRPRRRAPHPGARRPAAGGHPQALRMEGREVAARHRAPGRGPPRLLGGVRLLRHRRPLAGGALRRL</sequence>
<reference evidence="2" key="1">
    <citation type="submission" date="2020-02" db="EMBL/GenBank/DDBJ databases">
        <authorList>
            <person name="Meier V. D."/>
        </authorList>
    </citation>
    <scope>NUCLEOTIDE SEQUENCE</scope>
    <source>
        <strain evidence="2">AVDCRST_MAG19</strain>
    </source>
</reference>
<feature type="region of interest" description="Disordered" evidence="1">
    <location>
        <begin position="1"/>
        <end position="159"/>
    </location>
</feature>
<dbReference type="AlphaFoldDB" id="A0A6J4VIR7"/>
<feature type="compositionally biased region" description="Basic residues" evidence="1">
    <location>
        <begin position="113"/>
        <end position="148"/>
    </location>
</feature>
<protein>
    <submittedName>
        <fullName evidence="2">Sulfite oxidase and related enzymes</fullName>
    </submittedName>
</protein>